<dbReference type="EMBL" id="CAJNOL010000294">
    <property type="protein sequence ID" value="CAF0989056.1"/>
    <property type="molecule type" value="Genomic_DNA"/>
</dbReference>
<evidence type="ECO:0000256" key="3">
    <source>
        <dbReference type="ARBA" id="ARBA00022806"/>
    </source>
</evidence>
<dbReference type="Pfam" id="PF00271">
    <property type="entry name" value="Helicase_C"/>
    <property type="match status" value="1"/>
</dbReference>
<dbReference type="SUPFAM" id="SSF52540">
    <property type="entry name" value="P-loop containing nucleoside triphosphate hydrolases"/>
    <property type="match status" value="1"/>
</dbReference>
<evidence type="ECO:0000256" key="5">
    <source>
        <dbReference type="ARBA" id="ARBA00047984"/>
    </source>
</evidence>
<dbReference type="InterPro" id="IPR011545">
    <property type="entry name" value="DEAD/DEAH_box_helicase_dom"/>
</dbReference>
<dbReference type="FunFam" id="3.40.50.300:FF:000447">
    <property type="entry name" value="helicase SKI2W isoform X2"/>
    <property type="match status" value="1"/>
</dbReference>
<evidence type="ECO:0000313" key="8">
    <source>
        <dbReference type="EMBL" id="CAF0932055.1"/>
    </source>
</evidence>
<dbReference type="EMBL" id="CAJNOH010000183">
    <property type="protein sequence ID" value="CAF0932055.1"/>
    <property type="molecule type" value="Genomic_DNA"/>
</dbReference>
<organism evidence="9 10">
    <name type="scientific">Rotaria sordida</name>
    <dbReference type="NCBI Taxonomy" id="392033"/>
    <lineage>
        <taxon>Eukaryota</taxon>
        <taxon>Metazoa</taxon>
        <taxon>Spiralia</taxon>
        <taxon>Gnathifera</taxon>
        <taxon>Rotifera</taxon>
        <taxon>Eurotatoria</taxon>
        <taxon>Bdelloidea</taxon>
        <taxon>Philodinida</taxon>
        <taxon>Philodinidae</taxon>
        <taxon>Rotaria</taxon>
    </lineage>
</organism>
<protein>
    <submittedName>
        <fullName evidence="9">Uncharacterized protein</fullName>
    </submittedName>
</protein>
<dbReference type="SMART" id="SM00487">
    <property type="entry name" value="DEXDc"/>
    <property type="match status" value="1"/>
</dbReference>
<dbReference type="SMART" id="SM01142">
    <property type="entry name" value="DSHCT"/>
    <property type="match status" value="1"/>
</dbReference>
<dbReference type="Gene3D" id="3.40.50.300">
    <property type="entry name" value="P-loop containing nucleotide triphosphate hydrolases"/>
    <property type="match status" value="2"/>
</dbReference>
<evidence type="ECO:0000259" key="6">
    <source>
        <dbReference type="PROSITE" id="PS51192"/>
    </source>
</evidence>
<evidence type="ECO:0000256" key="2">
    <source>
        <dbReference type="ARBA" id="ARBA00022801"/>
    </source>
</evidence>
<dbReference type="GO" id="GO:0016787">
    <property type="term" value="F:hydrolase activity"/>
    <property type="evidence" value="ECO:0007669"/>
    <property type="project" value="UniProtKB-KW"/>
</dbReference>
<keyword evidence="10" id="KW-1185">Reference proteome</keyword>
<comment type="catalytic activity">
    <reaction evidence="5">
        <text>ATP + H2O = ADP + phosphate + H(+)</text>
        <dbReference type="Rhea" id="RHEA:13065"/>
        <dbReference type="ChEBI" id="CHEBI:15377"/>
        <dbReference type="ChEBI" id="CHEBI:15378"/>
        <dbReference type="ChEBI" id="CHEBI:30616"/>
        <dbReference type="ChEBI" id="CHEBI:43474"/>
        <dbReference type="ChEBI" id="CHEBI:456216"/>
        <dbReference type="EC" id="3.6.4.13"/>
    </reaction>
</comment>
<dbReference type="PANTHER" id="PTHR12131:SF1">
    <property type="entry name" value="ATP-DEPENDENT RNA HELICASE SUPV3L1, MITOCHONDRIAL-RELATED"/>
    <property type="match status" value="1"/>
</dbReference>
<sequence length="1248" mass="143889">MASTKQFIRSDFDTLLHSFVDENQFPWLDPSLHERQLTTHDIDINRLFTIETLNDDYDLVADRNLTTGEIIGLCEIPIIPKPVININLEDNPPLYPNEYLQPAPISCPCLSTTINEISNETNQDLETIINRNDTDVLLSNNDNLLKSLSNEDGLGMDLSSTIISFKPNIDNQYETFLHKWKSDLDDINLQSTFNQQQQSSIMDAPIPSKLRLGSLFDIPLPELKFRSTTKDINKTAEQQLNRSYAIELNPNEKLGDFRLRVPDMAIQYPFELDTFQKQAILRLENNESVFVAAHTSAGKTVVAEYAIALAQNHSTKAFYTSPIKALSNQKYCDFKKRFNDVGLLTGDVQINHEASCLIMTTEILRSMLYNRSNTLKSLEWVIMDEIHYLNDTERGFVWEEVLIMLPDHVGLIMLSATVSNAREFAEWVGRMKRRNVYVISTFKRPVPLEHFLYTGNSTSTNKELFMLIDAEQKFLERNHAQAVAAKAARQKDRQQNFGSKTRYDNLNTNQNKTLWTSTIYMLRDKQLLPVVCFVFSRKRCDDYLELVKGLDLNSQEDKHYVSQFFRQALSRLNESDRQLQQVINMQEMAKRGIAIHHSGVLPILRESVELLFQTGRIKVLFATETFAMGINMPARTVLFDSLQKHDGKGFRELIPSEYIQMAGRAGRRGLDKTGTVIALCKGDVPSISSLKGMILGKSAQLQSQFRLTYSMILNFLRVAECPLEYMVSSSYSEYHSQKANARDIIATNKLRSTIETLHQSIKSFYTDELKNYFHQCQQFWNIIFQIQQNLINHDKISHRLLDDLLKCGRIIRIRNIYEIDIPAIVLDGSFNSTGKNINHQRIISVLIISQSTNHLLTDLDRLILKENEQMFILPVQKWNININNSEQEKLIYQIKNINITDLLDITNEIIPNIKYNKILEDHWNHRMNDTFDIELESTIGYDKGLRQAIEKLKLIRQNSSNQSIASNRFILLNDLLTKTSQLSLLNNLHELNLKLENEIYINVNENFHHIRKLKFYENKYNQMNERLLSLQTNLQTSYEYESMLEVLKKLNYITNINILSLKGQVAALFGSGKELLLTELIYQNLIDYLTPSEIAALLSSIIFQGKRFDNEINDDNQKKEITPALHQAKQQLIAIASRLDQIQRDYKIPTNIEDELNFSIMSLVYKWAQGAKFYDIMNDPDMEIIDIQEGTIVRTIMRIEELCSDIRNAGKTVGNSELVDKLNQVTTLIKRGIVFAPSLYFSETITTL</sequence>
<dbReference type="InterPro" id="IPR027417">
    <property type="entry name" value="P-loop_NTPase"/>
</dbReference>
<dbReference type="Pfam" id="PF08148">
    <property type="entry name" value="DSHCT"/>
    <property type="match status" value="1"/>
</dbReference>
<evidence type="ECO:0000259" key="7">
    <source>
        <dbReference type="PROSITE" id="PS51194"/>
    </source>
</evidence>
<gene>
    <name evidence="9" type="ORF">JXQ802_LOCUS13576</name>
    <name evidence="8" type="ORF">PYM288_LOCUS11108</name>
</gene>
<keyword evidence="1" id="KW-0547">Nucleotide-binding</keyword>
<dbReference type="Proteomes" id="UP000663854">
    <property type="component" value="Unassembled WGS sequence"/>
</dbReference>
<dbReference type="FunFam" id="3.40.50.300:FF:000354">
    <property type="entry name" value="ATP-dependent RNA helicase SKI2"/>
    <property type="match status" value="1"/>
</dbReference>
<dbReference type="PROSITE" id="PS51192">
    <property type="entry name" value="HELICASE_ATP_BIND_1"/>
    <property type="match status" value="1"/>
</dbReference>
<evidence type="ECO:0000313" key="10">
    <source>
        <dbReference type="Proteomes" id="UP000663870"/>
    </source>
</evidence>
<evidence type="ECO:0000256" key="1">
    <source>
        <dbReference type="ARBA" id="ARBA00022741"/>
    </source>
</evidence>
<feature type="domain" description="Helicase C-terminal" evidence="7">
    <location>
        <begin position="539"/>
        <end position="716"/>
    </location>
</feature>
<dbReference type="Proteomes" id="UP000663870">
    <property type="component" value="Unassembled WGS sequence"/>
</dbReference>
<dbReference type="GO" id="GO:0070478">
    <property type="term" value="P:nuclear-transcribed mRNA catabolic process, 3'-5' exonucleolytic nonsense-mediated decay"/>
    <property type="evidence" value="ECO:0007669"/>
    <property type="project" value="TreeGrafter"/>
</dbReference>
<evidence type="ECO:0000256" key="4">
    <source>
        <dbReference type="ARBA" id="ARBA00022840"/>
    </source>
</evidence>
<dbReference type="PROSITE" id="PS51194">
    <property type="entry name" value="HELICASE_CTER"/>
    <property type="match status" value="1"/>
</dbReference>
<dbReference type="InterPro" id="IPR014001">
    <property type="entry name" value="Helicase_ATP-bd"/>
</dbReference>
<dbReference type="GO" id="GO:0003723">
    <property type="term" value="F:RNA binding"/>
    <property type="evidence" value="ECO:0007669"/>
    <property type="project" value="InterPro"/>
</dbReference>
<feature type="domain" description="Helicase ATP-binding" evidence="6">
    <location>
        <begin position="280"/>
        <end position="436"/>
    </location>
</feature>
<dbReference type="PANTHER" id="PTHR12131">
    <property type="entry name" value="ATP-DEPENDENT RNA AND DNA HELICASE"/>
    <property type="match status" value="1"/>
</dbReference>
<dbReference type="GO" id="GO:0005524">
    <property type="term" value="F:ATP binding"/>
    <property type="evidence" value="ECO:0007669"/>
    <property type="project" value="UniProtKB-KW"/>
</dbReference>
<comment type="caution">
    <text evidence="9">The sequence shown here is derived from an EMBL/GenBank/DDBJ whole genome shotgun (WGS) entry which is preliminary data.</text>
</comment>
<reference evidence="9" key="1">
    <citation type="submission" date="2021-02" db="EMBL/GenBank/DDBJ databases">
        <authorList>
            <person name="Nowell W R."/>
        </authorList>
    </citation>
    <scope>NUCLEOTIDE SEQUENCE</scope>
</reference>
<keyword evidence="3" id="KW-0347">Helicase</keyword>
<dbReference type="InterPro" id="IPR001650">
    <property type="entry name" value="Helicase_C-like"/>
</dbReference>
<dbReference type="Pfam" id="PF00270">
    <property type="entry name" value="DEAD"/>
    <property type="match status" value="1"/>
</dbReference>
<dbReference type="GO" id="GO:0055087">
    <property type="term" value="C:Ski complex"/>
    <property type="evidence" value="ECO:0007669"/>
    <property type="project" value="TreeGrafter"/>
</dbReference>
<keyword evidence="2" id="KW-0378">Hydrolase</keyword>
<dbReference type="InterPro" id="IPR012961">
    <property type="entry name" value="Ski2/MTR4_C"/>
</dbReference>
<dbReference type="Gene3D" id="1.10.3380.30">
    <property type="match status" value="1"/>
</dbReference>
<dbReference type="InterPro" id="IPR050699">
    <property type="entry name" value="RNA-DNA_Helicase"/>
</dbReference>
<keyword evidence="4" id="KW-0067">ATP-binding</keyword>
<proteinExistence type="predicted"/>
<dbReference type="AlphaFoldDB" id="A0A814FSZ2"/>
<dbReference type="GO" id="GO:0003724">
    <property type="term" value="F:RNA helicase activity"/>
    <property type="evidence" value="ECO:0007669"/>
    <property type="project" value="UniProtKB-EC"/>
</dbReference>
<dbReference type="CDD" id="cd18795">
    <property type="entry name" value="SF2_C_Ski2"/>
    <property type="match status" value="1"/>
</dbReference>
<dbReference type="SMART" id="SM00490">
    <property type="entry name" value="HELICc"/>
    <property type="match status" value="1"/>
</dbReference>
<dbReference type="InterPro" id="IPR016438">
    <property type="entry name" value="SKI2-like"/>
</dbReference>
<evidence type="ECO:0000313" key="9">
    <source>
        <dbReference type="EMBL" id="CAF0989056.1"/>
    </source>
</evidence>
<name>A0A814FSZ2_9BILA</name>
<accession>A0A814FSZ2</accession>
<dbReference type="PIRSF" id="PIRSF005198">
    <property type="entry name" value="Antiviral_helicase_SKI2"/>
    <property type="match status" value="1"/>
</dbReference>